<dbReference type="Proteomes" id="UP000231232">
    <property type="component" value="Unassembled WGS sequence"/>
</dbReference>
<dbReference type="Proteomes" id="UP000228874">
    <property type="component" value="Unassembled WGS sequence"/>
</dbReference>
<gene>
    <name evidence="9" type="ORF">CO072_02345</name>
    <name evidence="8" type="ORF">CO124_00655</name>
    <name evidence="4" type="ORF">COS22_01485</name>
    <name evidence="3" type="ORF">COS45_02205</name>
    <name evidence="5" type="ORF">COW47_00110</name>
    <name evidence="2" type="ORF">COW69_01095</name>
    <name evidence="7" type="ORF">COY63_01310</name>
    <name evidence="6" type="ORF">COZ66_00295</name>
</gene>
<sequence length="176" mass="18960">MKTVLIIIAQRGFQDYEYSETRNKLESADVKIVVASVSKGICYGTFGSTVKPNLSLDEVNISDFNAIVFIGGEGMSAVRQSSDATRIVSEAHKSGKVIGAICWAPTILAKSGILQGKKATVWLGYDDEFKLTTDKYLEQRGAHFTGESITVDGKIITANGPAAAKMFGDMLSKLLD</sequence>
<evidence type="ECO:0000313" key="7">
    <source>
        <dbReference type="EMBL" id="PIY99863.1"/>
    </source>
</evidence>
<accession>A0A2H9RCL8</accession>
<evidence type="ECO:0000259" key="1">
    <source>
        <dbReference type="Pfam" id="PF01965"/>
    </source>
</evidence>
<accession>A0A2H9MNH2</accession>
<dbReference type="Pfam" id="PF01965">
    <property type="entry name" value="DJ-1_PfpI"/>
    <property type="match status" value="1"/>
</dbReference>
<comment type="caution">
    <text evidence="2">The sequence shown here is derived from an EMBL/GenBank/DDBJ whole genome shotgun (WGS) entry which is preliminary data.</text>
</comment>
<reference evidence="2 12" key="2">
    <citation type="submission" date="2017-09" db="EMBL/GenBank/DDBJ databases">
        <title>Depth-based differentiation of microbial function through sediment-hosted aquifers and enrichment of novel symbionts in the deep terrestrial subsurface.</title>
        <authorList>
            <person name="Probst A.J."/>
            <person name="Ladd B."/>
            <person name="Jarett J.K."/>
            <person name="Geller-Mcgrath D.E."/>
            <person name="Sieber C.M."/>
            <person name="Emerson J.B."/>
            <person name="Anantharaman K."/>
            <person name="Thomas B.C."/>
            <person name="Malmstrom R."/>
            <person name="Stieglmeier M."/>
            <person name="Klingl A."/>
            <person name="Woyke T."/>
            <person name="Ryan C.M."/>
            <person name="Banfield J.F."/>
        </authorList>
    </citation>
    <scope>NUCLEOTIDE SEQUENCE [LARGE SCALE GENOMIC DNA]</scope>
    <source>
        <strain evidence="4">CG02_land_8_20_14_3_00_31_209</strain>
        <strain evidence="3">CG03_land_8_20_14_0_80_31_114</strain>
        <strain evidence="5">CG17_big_fil_post_rev_8_21_14_2_50_31_73</strain>
        <strain evidence="2">CG18_big_fil_WC_8_21_14_2_50_31_19</strain>
        <strain evidence="7">CG_4_10_14_0_8_um_filter_31_133</strain>
        <strain evidence="6">CG_4_8_14_3_um_filter</strain>
        <strain evidence="9">CG_4_9_14_0_8_um_filter_31_21</strain>
        <strain evidence="8">CG_4_9_14_3_um_filter_31_125</strain>
    </source>
</reference>
<dbReference type="InterPro" id="IPR029062">
    <property type="entry name" value="Class_I_gatase-like"/>
</dbReference>
<proteinExistence type="predicted"/>
<dbReference type="EMBL" id="PFUW01000014">
    <property type="protein sequence ID" value="PJB04198.1"/>
    <property type="molecule type" value="Genomic_DNA"/>
</dbReference>
<evidence type="ECO:0000313" key="9">
    <source>
        <dbReference type="EMBL" id="PJC01099.1"/>
    </source>
</evidence>
<dbReference type="PANTHER" id="PTHR48094:SF12">
    <property type="entry name" value="PARKINSON DISEASE PROTEIN 7 HOMOLOG"/>
    <property type="match status" value="1"/>
</dbReference>
<name>A0A2G9LJM0_HUBC1</name>
<evidence type="ECO:0000313" key="12">
    <source>
        <dbReference type="Proteomes" id="UP000229789"/>
    </source>
</evidence>
<dbReference type="Proteomes" id="UP000230477">
    <property type="component" value="Unassembled WGS sequence"/>
</dbReference>
<accession>A0A2H9N357</accession>
<protein>
    <submittedName>
        <fullName evidence="3">DJ-1 family protein</fullName>
    </submittedName>
    <submittedName>
        <fullName evidence="2">Thiamine biosynthesis protein ThiJ</fullName>
    </submittedName>
</protein>
<dbReference type="SUPFAM" id="SSF52317">
    <property type="entry name" value="Class I glutamine amidotransferase-like"/>
    <property type="match status" value="1"/>
</dbReference>
<evidence type="ECO:0000313" key="2">
    <source>
        <dbReference type="EMBL" id="PIN66662.1"/>
    </source>
</evidence>
<dbReference type="Proteomes" id="UP000231449">
    <property type="component" value="Unassembled WGS sequence"/>
</dbReference>
<dbReference type="PANTHER" id="PTHR48094">
    <property type="entry name" value="PROTEIN/NUCLEIC ACID DEGLYCASE DJ-1-RELATED"/>
    <property type="match status" value="1"/>
</dbReference>
<organism evidence="2 12">
    <name type="scientific">Huberarchaeum crystalense</name>
    <dbReference type="NCBI Taxonomy" id="2014257"/>
    <lineage>
        <taxon>Archaea</taxon>
        <taxon>Candidatus Huberarchaeota</taxon>
        <taxon>Candidatus Huberarchaeia</taxon>
        <taxon>Candidatus Huberarchaeales</taxon>
        <taxon>Candidatus Huberarchaeaceae</taxon>
        <taxon>Candidatus Huberarchaeum</taxon>
    </lineage>
</organism>
<dbReference type="EMBL" id="PFFF01000001">
    <property type="protein sequence ID" value="PIV89935.1"/>
    <property type="molecule type" value="Genomic_DNA"/>
</dbReference>
<accession>A0A2H9P8R6</accession>
<evidence type="ECO:0000313" key="8">
    <source>
        <dbReference type="EMBL" id="PJB04198.1"/>
    </source>
</evidence>
<evidence type="ECO:0000313" key="11">
    <source>
        <dbReference type="Proteomes" id="UP000228888"/>
    </source>
</evidence>
<dbReference type="Proteomes" id="UP000230713">
    <property type="component" value="Unassembled WGS sequence"/>
</dbReference>
<accession>A0A2H9M7F7</accession>
<dbReference type="EMBL" id="PFSX01000065">
    <property type="protein sequence ID" value="PJC01099.1"/>
    <property type="molecule type" value="Genomic_DNA"/>
</dbReference>
<dbReference type="Proteomes" id="UP000228888">
    <property type="component" value="Unassembled WGS sequence"/>
</dbReference>
<accession>A0A2G9LJM0</accession>
<evidence type="ECO:0000313" key="6">
    <source>
        <dbReference type="EMBL" id="PIX28287.1"/>
    </source>
</evidence>
<dbReference type="EMBL" id="PFMG01000026">
    <property type="protein sequence ID" value="PIY99863.1"/>
    <property type="molecule type" value="Genomic_DNA"/>
</dbReference>
<accession>A0A2H9M2P6</accession>
<dbReference type="EMBL" id="PEUT01000054">
    <property type="protein sequence ID" value="PIV13570.1"/>
    <property type="molecule type" value="Genomic_DNA"/>
</dbReference>
<evidence type="ECO:0000313" key="5">
    <source>
        <dbReference type="EMBL" id="PIV89935.1"/>
    </source>
</evidence>
<dbReference type="EMBL" id="PETW01000025">
    <property type="protein sequence ID" value="PIV46433.1"/>
    <property type="molecule type" value="Genomic_DNA"/>
</dbReference>
<evidence type="ECO:0000313" key="4">
    <source>
        <dbReference type="EMBL" id="PIV46433.1"/>
    </source>
</evidence>
<dbReference type="InterPro" id="IPR050325">
    <property type="entry name" value="Prot/Nucl_acid_deglycase"/>
</dbReference>
<accession>A0A2H9QSK4</accession>
<dbReference type="EMBL" id="PFIH01000008">
    <property type="protein sequence ID" value="PIX28287.1"/>
    <property type="molecule type" value="Genomic_DNA"/>
</dbReference>
<dbReference type="EMBL" id="PCUF01000010">
    <property type="protein sequence ID" value="PIN66662.1"/>
    <property type="molecule type" value="Genomic_DNA"/>
</dbReference>
<evidence type="ECO:0000313" key="3">
    <source>
        <dbReference type="EMBL" id="PIV13570.1"/>
    </source>
</evidence>
<dbReference type="GO" id="GO:0005737">
    <property type="term" value="C:cytoplasm"/>
    <property type="evidence" value="ECO:0007669"/>
    <property type="project" value="TreeGrafter"/>
</dbReference>
<dbReference type="AlphaFoldDB" id="A0A2G9LJM0"/>
<dbReference type="Proteomes" id="UP000228989">
    <property type="component" value="Unassembled WGS sequence"/>
</dbReference>
<dbReference type="Proteomes" id="UP000229789">
    <property type="component" value="Unassembled WGS sequence"/>
</dbReference>
<reference evidence="10 11" key="1">
    <citation type="submission" date="2017-09" db="EMBL/GenBank/DDBJ databases">
        <title>Depth-based differentiation of microbial function through sediment-hosted aquifers and enrichment of novel symbionts in the deep terrestrial subsurface.</title>
        <authorList>
            <person name="Probst A.J."/>
            <person name="Ladd B."/>
            <person name="Jarett J.K."/>
            <person name="Geller-Mcgrath D.E."/>
            <person name="Sieber C.M.K."/>
            <person name="Emerson J.B."/>
            <person name="Anantharaman K."/>
            <person name="Thomas B.C."/>
            <person name="Malmstrom R."/>
            <person name="Stieglmeier M."/>
            <person name="Klingl A."/>
            <person name="Woyke T."/>
            <person name="Ryan C.M."/>
            <person name="Banfield J.F."/>
        </authorList>
    </citation>
    <scope>NUCLEOTIDE SEQUENCE [LARGE SCALE GENOMIC DNA]</scope>
</reference>
<dbReference type="Gene3D" id="3.40.50.880">
    <property type="match status" value="1"/>
</dbReference>
<dbReference type="InterPro" id="IPR002818">
    <property type="entry name" value="DJ-1/PfpI"/>
</dbReference>
<feature type="domain" description="DJ-1/PfpI" evidence="1">
    <location>
        <begin position="2"/>
        <end position="170"/>
    </location>
</feature>
<evidence type="ECO:0000313" key="10">
    <source>
        <dbReference type="Proteomes" id="UP000228874"/>
    </source>
</evidence>